<keyword evidence="4 7" id="KW-0812">Transmembrane</keyword>
<keyword evidence="3" id="KW-1003">Cell membrane</keyword>
<keyword evidence="5 7" id="KW-1133">Transmembrane helix</keyword>
<dbReference type="InterPro" id="IPR011701">
    <property type="entry name" value="MFS"/>
</dbReference>
<sequence>MTITTTGAIEAETAGRAGWRAWAALAVLMLPVLLVSVDNTILNFALPAIARDLEPSSAEQLWIIDAYSLVLAGLLVTMGSLGDRFGRRRILLIGAVGFTIVSVLAVFAPTAGWLIAARAAMGLFGACLMPSTMSLLRGIFPDRDQRRIAIAIWAGMFSAGAALGPIVGGFLIEHLPWQSVFLLAVPVLALLLILAPFFVRESRDPRPGPVDAASIALSMLALAPIAYGIKEVAIHGFAGAMPILIGAAFAWLFVRRQLRMTAPMLDMSLFRRPAFTGSLLVNLCSVIALVGFLYFASQHLQLVVGLTPMAAGFALVPGMVLSILGGLAVTPIARRHPAGTVVPACLAFALAGYLLVGIAGAHDLWLLVVAFALLGMGIGAAETVSGELILANAPAAKAGAASAVSETAYELGAVLGTSILGGILTAGYRSSLVIPDGVPGALASHARETLAGAMNAADSLGGEVGAALRDAAAAAFGGGVAVTAYIGAALVVLSGLIAAITLGGRRGAAER</sequence>
<dbReference type="PANTHER" id="PTHR42718:SF47">
    <property type="entry name" value="METHYL VIOLOGEN RESISTANCE PROTEIN SMVA"/>
    <property type="match status" value="1"/>
</dbReference>
<evidence type="ECO:0000256" key="7">
    <source>
        <dbReference type="SAM" id="Phobius"/>
    </source>
</evidence>
<dbReference type="RefSeq" id="WP_135115236.1">
    <property type="nucleotide sequence ID" value="NZ_JADGLL010000040.1"/>
</dbReference>
<comment type="subcellular location">
    <subcellularLocation>
        <location evidence="1">Cell membrane</location>
        <topology evidence="1">Multi-pass membrane protein</topology>
    </subcellularLocation>
</comment>
<dbReference type="PROSITE" id="PS50850">
    <property type="entry name" value="MFS"/>
    <property type="match status" value="1"/>
</dbReference>
<gene>
    <name evidence="9" type="ORF">E4U02_12860</name>
</gene>
<dbReference type="Pfam" id="PF07690">
    <property type="entry name" value="MFS_1"/>
    <property type="match status" value="1"/>
</dbReference>
<feature type="transmembrane region" description="Helical" evidence="7">
    <location>
        <begin position="148"/>
        <end position="172"/>
    </location>
</feature>
<feature type="transmembrane region" description="Helical" evidence="7">
    <location>
        <begin position="275"/>
        <end position="297"/>
    </location>
</feature>
<evidence type="ECO:0000259" key="8">
    <source>
        <dbReference type="PROSITE" id="PS50850"/>
    </source>
</evidence>
<feature type="transmembrane region" description="Helical" evidence="7">
    <location>
        <begin position="178"/>
        <end position="198"/>
    </location>
</feature>
<protein>
    <submittedName>
        <fullName evidence="9">MFS transporter</fullName>
    </submittedName>
</protein>
<feature type="transmembrane region" description="Helical" evidence="7">
    <location>
        <begin position="210"/>
        <end position="227"/>
    </location>
</feature>
<accession>A0A4Y9FS49</accession>
<evidence type="ECO:0000313" key="10">
    <source>
        <dbReference type="Proteomes" id="UP000298358"/>
    </source>
</evidence>
<keyword evidence="10" id="KW-1185">Reference proteome</keyword>
<dbReference type="SUPFAM" id="SSF103473">
    <property type="entry name" value="MFS general substrate transporter"/>
    <property type="match status" value="1"/>
</dbReference>
<dbReference type="AlphaFoldDB" id="A0A4Y9FS49"/>
<evidence type="ECO:0000256" key="5">
    <source>
        <dbReference type="ARBA" id="ARBA00022989"/>
    </source>
</evidence>
<comment type="caution">
    <text evidence="9">The sequence shown here is derived from an EMBL/GenBank/DDBJ whole genome shotgun (WGS) entry which is preliminary data.</text>
</comment>
<reference evidence="9 10" key="1">
    <citation type="submission" date="2019-03" db="EMBL/GenBank/DDBJ databases">
        <title>Diversity of the mouse oral microbiome.</title>
        <authorList>
            <person name="Joseph S."/>
            <person name="Aduse-Opoku J."/>
            <person name="Curtis M."/>
            <person name="Wade W."/>
            <person name="Hashim A."/>
        </authorList>
    </citation>
    <scope>NUCLEOTIDE SEQUENCE [LARGE SCALE GENOMIC DNA]</scope>
    <source>
        <strain evidence="9 10">P1012</strain>
    </source>
</reference>
<dbReference type="InterPro" id="IPR020846">
    <property type="entry name" value="MFS_dom"/>
</dbReference>
<organism evidence="9 10">
    <name type="scientific">Microbacterium paludicola</name>
    <dbReference type="NCBI Taxonomy" id="300019"/>
    <lineage>
        <taxon>Bacteria</taxon>
        <taxon>Bacillati</taxon>
        <taxon>Actinomycetota</taxon>
        <taxon>Actinomycetes</taxon>
        <taxon>Micrococcales</taxon>
        <taxon>Microbacteriaceae</taxon>
        <taxon>Microbacterium</taxon>
    </lineage>
</organism>
<dbReference type="Proteomes" id="UP000298358">
    <property type="component" value="Unassembled WGS sequence"/>
</dbReference>
<proteinExistence type="predicted"/>
<evidence type="ECO:0000256" key="4">
    <source>
        <dbReference type="ARBA" id="ARBA00022692"/>
    </source>
</evidence>
<evidence type="ECO:0000313" key="9">
    <source>
        <dbReference type="EMBL" id="TFU31816.1"/>
    </source>
</evidence>
<dbReference type="InterPro" id="IPR036259">
    <property type="entry name" value="MFS_trans_sf"/>
</dbReference>
<feature type="transmembrane region" description="Helical" evidence="7">
    <location>
        <begin position="482"/>
        <end position="502"/>
    </location>
</feature>
<dbReference type="CDD" id="cd17321">
    <property type="entry name" value="MFS_MMR_MDR_like"/>
    <property type="match status" value="1"/>
</dbReference>
<feature type="transmembrane region" description="Helical" evidence="7">
    <location>
        <begin position="21"/>
        <end position="41"/>
    </location>
</feature>
<dbReference type="GO" id="GO:0005886">
    <property type="term" value="C:plasma membrane"/>
    <property type="evidence" value="ECO:0007669"/>
    <property type="project" value="UniProtKB-SubCell"/>
</dbReference>
<evidence type="ECO:0000256" key="2">
    <source>
        <dbReference type="ARBA" id="ARBA00022448"/>
    </source>
</evidence>
<name>A0A4Y9FS49_9MICO</name>
<feature type="transmembrane region" description="Helical" evidence="7">
    <location>
        <begin position="309"/>
        <end position="329"/>
    </location>
</feature>
<dbReference type="Gene3D" id="1.20.1720.10">
    <property type="entry name" value="Multidrug resistance protein D"/>
    <property type="match status" value="1"/>
</dbReference>
<dbReference type="Gene3D" id="1.20.1250.20">
    <property type="entry name" value="MFS general substrate transporter like domains"/>
    <property type="match status" value="1"/>
</dbReference>
<dbReference type="GO" id="GO:0022857">
    <property type="term" value="F:transmembrane transporter activity"/>
    <property type="evidence" value="ECO:0007669"/>
    <property type="project" value="InterPro"/>
</dbReference>
<dbReference type="PANTHER" id="PTHR42718">
    <property type="entry name" value="MAJOR FACILITATOR SUPERFAMILY MULTIDRUG TRANSPORTER MFSC"/>
    <property type="match status" value="1"/>
</dbReference>
<evidence type="ECO:0000256" key="6">
    <source>
        <dbReference type="ARBA" id="ARBA00023136"/>
    </source>
</evidence>
<feature type="transmembrane region" description="Helical" evidence="7">
    <location>
        <begin position="365"/>
        <end position="390"/>
    </location>
</feature>
<dbReference type="OrthoDB" id="9781469at2"/>
<feature type="transmembrane region" description="Helical" evidence="7">
    <location>
        <begin position="61"/>
        <end position="78"/>
    </location>
</feature>
<feature type="transmembrane region" description="Helical" evidence="7">
    <location>
        <begin position="341"/>
        <end position="359"/>
    </location>
</feature>
<feature type="transmembrane region" description="Helical" evidence="7">
    <location>
        <begin position="233"/>
        <end position="254"/>
    </location>
</feature>
<dbReference type="EMBL" id="SPQB01000040">
    <property type="protein sequence ID" value="TFU31816.1"/>
    <property type="molecule type" value="Genomic_DNA"/>
</dbReference>
<feature type="domain" description="Major facilitator superfamily (MFS) profile" evidence="8">
    <location>
        <begin position="24"/>
        <end position="506"/>
    </location>
</feature>
<keyword evidence="6 7" id="KW-0472">Membrane</keyword>
<feature type="transmembrane region" description="Helical" evidence="7">
    <location>
        <begin position="411"/>
        <end position="428"/>
    </location>
</feature>
<evidence type="ECO:0000256" key="3">
    <source>
        <dbReference type="ARBA" id="ARBA00022475"/>
    </source>
</evidence>
<evidence type="ECO:0000256" key="1">
    <source>
        <dbReference type="ARBA" id="ARBA00004651"/>
    </source>
</evidence>
<keyword evidence="2" id="KW-0813">Transport</keyword>
<feature type="transmembrane region" description="Helical" evidence="7">
    <location>
        <begin position="90"/>
        <end position="109"/>
    </location>
</feature>
<feature type="transmembrane region" description="Helical" evidence="7">
    <location>
        <begin position="115"/>
        <end position="136"/>
    </location>
</feature>